<dbReference type="eggNOG" id="COG0421">
    <property type="taxonomic scope" value="Bacteria"/>
</dbReference>
<feature type="binding site" evidence="4">
    <location>
        <position position="40"/>
    </location>
    <ligand>
        <name>S-methyl-5'-thioadenosine</name>
        <dbReference type="ChEBI" id="CHEBI:17509"/>
    </ligand>
</feature>
<dbReference type="Pfam" id="PF17284">
    <property type="entry name" value="Spermine_synt_N"/>
    <property type="match status" value="1"/>
</dbReference>
<feature type="active site" description="Proton acceptor" evidence="4 5">
    <location>
        <position position="163"/>
    </location>
</feature>
<evidence type="ECO:0000313" key="10">
    <source>
        <dbReference type="Proteomes" id="UP000002016"/>
    </source>
</evidence>
<dbReference type="EMBL" id="CP000812">
    <property type="protein sequence ID" value="ABV33320.1"/>
    <property type="molecule type" value="Genomic_DNA"/>
</dbReference>
<comment type="pathway">
    <text evidence="4">Amine and polyamine biosynthesis; spermidine biosynthesis; spermidine from putrescine: step 1/1.</text>
</comment>
<evidence type="ECO:0000256" key="3">
    <source>
        <dbReference type="ARBA" id="ARBA00023115"/>
    </source>
</evidence>
<dbReference type="PANTHER" id="PTHR11558">
    <property type="entry name" value="SPERMIDINE/SPERMINE SYNTHASE"/>
    <property type="match status" value="1"/>
</dbReference>
<dbReference type="NCBIfam" id="TIGR00417">
    <property type="entry name" value="speE"/>
    <property type="match status" value="1"/>
</dbReference>
<accession>A8F586</accession>
<evidence type="ECO:0000313" key="9">
    <source>
        <dbReference type="EMBL" id="ABV33320.1"/>
    </source>
</evidence>
<dbReference type="HAMAP" id="MF_00198">
    <property type="entry name" value="Spermidine_synth"/>
    <property type="match status" value="1"/>
</dbReference>
<dbReference type="PROSITE" id="PS01330">
    <property type="entry name" value="PABS_1"/>
    <property type="match status" value="1"/>
</dbReference>
<keyword evidence="10" id="KW-1185">Reference proteome</keyword>
<dbReference type="EC" id="2.5.1.16" evidence="4"/>
<dbReference type="PROSITE" id="PS51006">
    <property type="entry name" value="PABS_2"/>
    <property type="match status" value="1"/>
</dbReference>
<gene>
    <name evidence="4" type="primary">speE</name>
    <name evidence="9" type="ordered locus">Tlet_0754</name>
</gene>
<keyword evidence="2 4" id="KW-0808">Transferase</keyword>
<dbReference type="UniPathway" id="UPA00248">
    <property type="reaction ID" value="UER00314"/>
</dbReference>
<feature type="binding site" evidence="4">
    <location>
        <begin position="145"/>
        <end position="146"/>
    </location>
    <ligand>
        <name>S-methyl-5'-thioadenosine</name>
        <dbReference type="ChEBI" id="CHEBI:17509"/>
    </ligand>
</feature>
<dbReference type="KEGG" id="tle:Tlet_0754"/>
<dbReference type="InterPro" id="IPR035246">
    <property type="entry name" value="Spermidine_synt_N"/>
</dbReference>
<dbReference type="STRING" id="416591.Tlet_0754"/>
<dbReference type="Gene3D" id="3.40.50.150">
    <property type="entry name" value="Vaccinia Virus protein VP39"/>
    <property type="match status" value="1"/>
</dbReference>
<dbReference type="GO" id="GO:0005829">
    <property type="term" value="C:cytosol"/>
    <property type="evidence" value="ECO:0007669"/>
    <property type="project" value="TreeGrafter"/>
</dbReference>
<dbReference type="PANTHER" id="PTHR11558:SF11">
    <property type="entry name" value="SPERMIDINE SYNTHASE"/>
    <property type="match status" value="1"/>
</dbReference>
<comment type="catalytic activity">
    <reaction evidence="4 7">
        <text>S-adenosyl 3-(methylsulfanyl)propylamine + putrescine = S-methyl-5'-thioadenosine + spermidine + H(+)</text>
        <dbReference type="Rhea" id="RHEA:12721"/>
        <dbReference type="ChEBI" id="CHEBI:15378"/>
        <dbReference type="ChEBI" id="CHEBI:17509"/>
        <dbReference type="ChEBI" id="CHEBI:57443"/>
        <dbReference type="ChEBI" id="CHEBI:57834"/>
        <dbReference type="ChEBI" id="CHEBI:326268"/>
        <dbReference type="EC" id="2.5.1.16"/>
    </reaction>
</comment>
<sequence length="290" mass="33374">MPEKMIPGKHLWFFDYFPGGDVGLFMRISNMVHSQQTRYQRIDIFDNPTLGRVFALDGITMTTDADEFMYHEMLAHVPMFSHPNPVSVLIVGGGDGGTLREVLRHPGVKRAVLCEIDEQVVEAARQYLKTSESFDDKRAEFAYENGADYVKRFKNEFDVIIIDSTDPTAGEGGHLFTQEFYKSCFDALREDGILTVQAENALYDFGWTKITHRRISSVFPIVKAYQGFVPTYPSGYWLYIFASKNIDPVENFRYDDAKNMSQKLKYYNEELHKACFVLPNFIKNELKGKM</sequence>
<evidence type="ECO:0000256" key="2">
    <source>
        <dbReference type="ARBA" id="ARBA00022679"/>
    </source>
</evidence>
<evidence type="ECO:0000256" key="7">
    <source>
        <dbReference type="RuleBase" id="RU003837"/>
    </source>
</evidence>
<comment type="function">
    <text evidence="4">Catalyzes the irreversible transfer of a propylamine group from the amino donor S-adenosylmethioninamine (decarboxy-AdoMet) to putrescine (1,4-diaminobutane) to yield spermidine.</text>
</comment>
<dbReference type="Proteomes" id="UP000002016">
    <property type="component" value="Chromosome"/>
</dbReference>
<evidence type="ECO:0000256" key="4">
    <source>
        <dbReference type="HAMAP-Rule" id="MF_00198"/>
    </source>
</evidence>
<feature type="binding site" evidence="4">
    <location>
        <position position="95"/>
    </location>
    <ligand>
        <name>spermidine</name>
        <dbReference type="ChEBI" id="CHEBI:57834"/>
    </ligand>
</feature>
<dbReference type="InterPro" id="IPR030374">
    <property type="entry name" value="PABS"/>
</dbReference>
<dbReference type="SUPFAM" id="SSF53335">
    <property type="entry name" value="S-adenosyl-L-methionine-dependent methyltransferases"/>
    <property type="match status" value="1"/>
</dbReference>
<dbReference type="Pfam" id="PF01564">
    <property type="entry name" value="Spermine_synth"/>
    <property type="match status" value="1"/>
</dbReference>
<dbReference type="InterPro" id="IPR001045">
    <property type="entry name" value="Spermi_synthase"/>
</dbReference>
<reference evidence="9 10" key="1">
    <citation type="submission" date="2007-08" db="EMBL/GenBank/DDBJ databases">
        <title>Complete sequence of Thermotoga lettingae TMO.</title>
        <authorList>
            <consortium name="US DOE Joint Genome Institute"/>
            <person name="Copeland A."/>
            <person name="Lucas S."/>
            <person name="Lapidus A."/>
            <person name="Barry K."/>
            <person name="Glavina del Rio T."/>
            <person name="Dalin E."/>
            <person name="Tice H."/>
            <person name="Pitluck S."/>
            <person name="Foster B."/>
            <person name="Bruce D."/>
            <person name="Schmutz J."/>
            <person name="Larimer F."/>
            <person name="Land M."/>
            <person name="Hauser L."/>
            <person name="Kyrpides N."/>
            <person name="Mikhailova N."/>
            <person name="Nelson K."/>
            <person name="Gogarten J.P."/>
            <person name="Noll K."/>
            <person name="Richardson P."/>
        </authorList>
    </citation>
    <scope>NUCLEOTIDE SEQUENCE [LARGE SCALE GENOMIC DNA]</scope>
    <source>
        <strain evidence="10">ATCC BAA-301 / DSM 14385 / NBRC 107922 / TMO</strain>
    </source>
</reference>
<dbReference type="GO" id="GO:0004766">
    <property type="term" value="F:spermidine synthase activity"/>
    <property type="evidence" value="ECO:0007669"/>
    <property type="project" value="UniProtKB-UniRule"/>
</dbReference>
<evidence type="ECO:0000256" key="1">
    <source>
        <dbReference type="ARBA" id="ARBA00007867"/>
    </source>
</evidence>
<organism evidence="9 10">
    <name type="scientific">Pseudothermotoga lettingae (strain ATCC BAA-301 / DSM 14385 / NBRC 107922 / TMO)</name>
    <name type="common">Thermotoga lettingae</name>
    <dbReference type="NCBI Taxonomy" id="416591"/>
    <lineage>
        <taxon>Bacteria</taxon>
        <taxon>Thermotogati</taxon>
        <taxon>Thermotogota</taxon>
        <taxon>Thermotogae</taxon>
        <taxon>Thermotogales</taxon>
        <taxon>Thermotogaceae</taxon>
        <taxon>Pseudothermotoga</taxon>
    </lineage>
</organism>
<dbReference type="InterPro" id="IPR029063">
    <property type="entry name" value="SAM-dependent_MTases_sf"/>
</dbReference>
<comment type="similarity">
    <text evidence="1 4 6">Belongs to the spermidine/spermine synthase family.</text>
</comment>
<dbReference type="NCBIfam" id="NF037959">
    <property type="entry name" value="MFS_SpdSyn"/>
    <property type="match status" value="1"/>
</dbReference>
<name>A8F586_PSELT</name>
<dbReference type="CDD" id="cd02440">
    <property type="entry name" value="AdoMet_MTases"/>
    <property type="match status" value="1"/>
</dbReference>
<dbReference type="InterPro" id="IPR037163">
    <property type="entry name" value="Spermidine_synt_N_sf"/>
</dbReference>
<comment type="subunit">
    <text evidence="4">Homodimer or homotetramer.</text>
</comment>
<comment type="caution">
    <text evidence="4">Lacks conserved residue(s) required for the propagation of feature annotation.</text>
</comment>
<evidence type="ECO:0000259" key="8">
    <source>
        <dbReference type="PROSITE" id="PS51006"/>
    </source>
</evidence>
<evidence type="ECO:0000256" key="5">
    <source>
        <dbReference type="PROSITE-ProRule" id="PRU00354"/>
    </source>
</evidence>
<feature type="binding site" evidence="4">
    <location>
        <position position="71"/>
    </location>
    <ligand>
        <name>spermidine</name>
        <dbReference type="ChEBI" id="CHEBI:57834"/>
    </ligand>
</feature>
<feature type="domain" description="PABS" evidence="8">
    <location>
        <begin position="10"/>
        <end position="244"/>
    </location>
</feature>
<dbReference type="AlphaFoldDB" id="A8F586"/>
<keyword evidence="4 7" id="KW-0745">Spermidine biosynthesis</keyword>
<dbReference type="Gene3D" id="2.30.140.10">
    <property type="entry name" value="Spermidine synthase, tetramerisation domain"/>
    <property type="match status" value="1"/>
</dbReference>
<dbReference type="GO" id="GO:0008295">
    <property type="term" value="P:spermidine biosynthetic process"/>
    <property type="evidence" value="ECO:0007669"/>
    <property type="project" value="UniProtKB-UniRule"/>
</dbReference>
<dbReference type="HOGENOM" id="CLU_048199_0_0_0"/>
<proteinExistence type="inferred from homology"/>
<dbReference type="NCBIfam" id="NF002010">
    <property type="entry name" value="PRK00811.1"/>
    <property type="match status" value="1"/>
</dbReference>
<feature type="binding site" evidence="4">
    <location>
        <begin position="163"/>
        <end position="166"/>
    </location>
    <ligand>
        <name>spermidine</name>
        <dbReference type="ChEBI" id="CHEBI:57834"/>
    </ligand>
</feature>
<evidence type="ECO:0000256" key="6">
    <source>
        <dbReference type="RuleBase" id="RU003836"/>
    </source>
</evidence>
<reference evidence="9 10" key="2">
    <citation type="journal article" date="2009" name="Proc. Natl. Acad. Sci. U.S.A.">
        <title>On the chimeric nature, thermophilic origin, and phylogenetic placement of the Thermotogales.</title>
        <authorList>
            <person name="Zhaxybayeva O."/>
            <person name="Swithers K.S."/>
            <person name="Lapierre P."/>
            <person name="Fournier G.P."/>
            <person name="Bickhart D.M."/>
            <person name="DeBoy R.T."/>
            <person name="Nelson K.E."/>
            <person name="Nesbo C.L."/>
            <person name="Doolittle W.F."/>
            <person name="Gogarten J.P."/>
            <person name="Noll K.M."/>
        </authorList>
    </citation>
    <scope>NUCLEOTIDE SEQUENCE [LARGE SCALE GENOMIC DNA]</scope>
    <source>
        <strain evidence="10">ATCC BAA-301 / DSM 14385 / NBRC 107922 / TMO</strain>
    </source>
</reference>
<dbReference type="InterPro" id="IPR030373">
    <property type="entry name" value="PABS_CS"/>
</dbReference>
<feature type="binding site" evidence="4">
    <location>
        <position position="115"/>
    </location>
    <ligand>
        <name>S-methyl-5'-thioadenosine</name>
        <dbReference type="ChEBI" id="CHEBI:17509"/>
    </ligand>
</feature>
<protein>
    <recommendedName>
        <fullName evidence="4">Polyamine aminopropyltransferase</fullName>
    </recommendedName>
    <alternativeName>
        <fullName evidence="4">Putrescine aminopropyltransferase</fullName>
        <shortName evidence="4">PAPT</shortName>
    </alternativeName>
    <alternativeName>
        <fullName evidence="4">Spermidine synthase</fullName>
        <shortName evidence="4">SPDS</shortName>
        <shortName evidence="4">SPDSY</shortName>
        <ecNumber evidence="4">2.5.1.16</ecNumber>
    </alternativeName>
</protein>
<keyword evidence="3 4" id="KW-0620">Polyamine biosynthesis</keyword>